<dbReference type="AlphaFoldDB" id="A0A0D0HB34"/>
<protein>
    <submittedName>
        <fullName evidence="1">Contig78, whole genome shotgun sequence</fullName>
    </submittedName>
</protein>
<comment type="caution">
    <text evidence="1">The sequence shown here is derived from an EMBL/GenBank/DDBJ whole genome shotgun (WGS) entry which is preliminary data.</text>
</comment>
<dbReference type="EMBL" id="JXQK01000078">
    <property type="protein sequence ID" value="KIP60615.1"/>
    <property type="molecule type" value="Genomic_DNA"/>
</dbReference>
<proteinExistence type="predicted"/>
<reference evidence="1 2" key="1">
    <citation type="submission" date="2015-01" db="EMBL/GenBank/DDBJ databases">
        <title>Comparative genomics of non-oral Prevotella species.</title>
        <authorList>
            <person name="Accetto T."/>
            <person name="Nograsek B."/>
            <person name="Avgustin G."/>
        </authorList>
    </citation>
    <scope>NUCLEOTIDE SEQUENCE [LARGE SCALE GENOMIC DNA]</scope>
    <source>
        <strain evidence="1 2">P5-119</strain>
    </source>
</reference>
<dbReference type="Proteomes" id="UP000032046">
    <property type="component" value="Unassembled WGS sequence"/>
</dbReference>
<name>A0A0D0HB34_9BACT</name>
<organism evidence="1 2">
    <name type="scientific">Prevotella pectinovora</name>
    <dbReference type="NCBI Taxonomy" id="1602169"/>
    <lineage>
        <taxon>Bacteria</taxon>
        <taxon>Pseudomonadati</taxon>
        <taxon>Bacteroidota</taxon>
        <taxon>Bacteroidia</taxon>
        <taxon>Bacteroidales</taxon>
        <taxon>Prevotellaceae</taxon>
        <taxon>Prevotella</taxon>
    </lineage>
</organism>
<sequence>MIQQLALPHNRLSRLVVTKDFKIILPDYNYMEIKMEPIVKSVFLLFLENEDGIPFKCLSDYRERLTAIYNKVKEYTNDGTRLSADRVWQTIYNLTNPLSNSINEKCTRIKEAFLSQFDEHLANYYYITGKRGEAKKITLPRKLIEIQCEL</sequence>
<accession>A0A0D0HB34</accession>
<evidence type="ECO:0000313" key="2">
    <source>
        <dbReference type="Proteomes" id="UP000032046"/>
    </source>
</evidence>
<keyword evidence="2" id="KW-1185">Reference proteome</keyword>
<gene>
    <name evidence="1" type="ORF">ST44_10570</name>
</gene>
<evidence type="ECO:0000313" key="1">
    <source>
        <dbReference type="EMBL" id="KIP60615.1"/>
    </source>
</evidence>